<dbReference type="GO" id="GO:0102698">
    <property type="term" value="F:5-epi-aristolochene synthase activity"/>
    <property type="evidence" value="ECO:0007669"/>
    <property type="project" value="UniProtKB-EC"/>
</dbReference>
<sequence length="137" mass="15743">MKELARGYNTEAKCSYNVITTASYLGMNSAPKEAFDWAMKQHRLQVATAILGRIMNDTASHKFEKKRGQPTTGIECYMNEYGVSEEEALKEFYNIAENAWKDINEEFVKKNDISMEIIITAVNLSRVTYVVYKHNQD</sequence>
<reference evidence="6" key="1">
    <citation type="journal article" date="2018" name="Gigascience">
        <title>Genome assembly of the Pink Ipe (Handroanthus impetiginosus, Bignoniaceae), a highly valued, ecologically keystone Neotropical timber forest tree.</title>
        <authorList>
            <person name="Silva-Junior O.B."/>
            <person name="Grattapaglia D."/>
            <person name="Novaes E."/>
            <person name="Collevatti R.G."/>
        </authorList>
    </citation>
    <scope>NUCLEOTIDE SEQUENCE [LARGE SCALE GENOMIC DNA]</scope>
    <source>
        <strain evidence="6">cv. UFG-1</strain>
    </source>
</reference>
<dbReference type="OrthoDB" id="908286at2759"/>
<accession>A0A2G9GK55</accession>
<dbReference type="EMBL" id="NKXS01004674">
    <property type="protein sequence ID" value="PIN05646.1"/>
    <property type="molecule type" value="Genomic_DNA"/>
</dbReference>
<evidence type="ECO:0000313" key="6">
    <source>
        <dbReference type="Proteomes" id="UP000231279"/>
    </source>
</evidence>
<comment type="caution">
    <text evidence="5">The sequence shown here is derived from an EMBL/GenBank/DDBJ whole genome shotgun (WGS) entry which is preliminary data.</text>
</comment>
<organism evidence="5 6">
    <name type="scientific">Handroanthus impetiginosus</name>
    <dbReference type="NCBI Taxonomy" id="429701"/>
    <lineage>
        <taxon>Eukaryota</taxon>
        <taxon>Viridiplantae</taxon>
        <taxon>Streptophyta</taxon>
        <taxon>Embryophyta</taxon>
        <taxon>Tracheophyta</taxon>
        <taxon>Spermatophyta</taxon>
        <taxon>Magnoliopsida</taxon>
        <taxon>eudicotyledons</taxon>
        <taxon>Gunneridae</taxon>
        <taxon>Pentapetalae</taxon>
        <taxon>asterids</taxon>
        <taxon>lamiids</taxon>
        <taxon>Lamiales</taxon>
        <taxon>Bignoniaceae</taxon>
        <taxon>Crescentiina</taxon>
        <taxon>Tabebuia alliance</taxon>
        <taxon>Handroanthus</taxon>
    </lineage>
</organism>
<dbReference type="GO" id="GO:0016114">
    <property type="term" value="P:terpenoid biosynthetic process"/>
    <property type="evidence" value="ECO:0007669"/>
    <property type="project" value="InterPro"/>
</dbReference>
<dbReference type="SUPFAM" id="SSF48576">
    <property type="entry name" value="Terpenoid synthases"/>
    <property type="match status" value="1"/>
</dbReference>
<feature type="domain" description="Terpene synthase metal-binding" evidence="4">
    <location>
        <begin position="9"/>
        <end position="102"/>
    </location>
</feature>
<dbReference type="Pfam" id="PF03936">
    <property type="entry name" value="Terpene_synth_C"/>
    <property type="match status" value="1"/>
</dbReference>
<name>A0A2G9GK55_9LAMI</name>
<dbReference type="GO" id="GO:0000287">
    <property type="term" value="F:magnesium ion binding"/>
    <property type="evidence" value="ECO:0007669"/>
    <property type="project" value="InterPro"/>
</dbReference>
<evidence type="ECO:0000256" key="3">
    <source>
        <dbReference type="ARBA" id="ARBA00023239"/>
    </source>
</evidence>
<keyword evidence="3 5" id="KW-0456">Lyase</keyword>
<evidence type="ECO:0000256" key="1">
    <source>
        <dbReference type="ARBA" id="ARBA00022723"/>
    </source>
</evidence>
<dbReference type="AlphaFoldDB" id="A0A2G9GK55"/>
<proteinExistence type="predicted"/>
<dbReference type="PANTHER" id="PTHR31225:SF93">
    <property type="entry name" value="ALPHA-HUMULENE_(-)-(E)-BETA-CARYOPHYLLENE SYNTHASE"/>
    <property type="match status" value="1"/>
</dbReference>
<dbReference type="InterPro" id="IPR008949">
    <property type="entry name" value="Isoprenoid_synthase_dom_sf"/>
</dbReference>
<dbReference type="InterPro" id="IPR050148">
    <property type="entry name" value="Terpene_synthase-like"/>
</dbReference>
<evidence type="ECO:0000256" key="2">
    <source>
        <dbReference type="ARBA" id="ARBA00022842"/>
    </source>
</evidence>
<evidence type="ECO:0000259" key="4">
    <source>
        <dbReference type="Pfam" id="PF03936"/>
    </source>
</evidence>
<dbReference type="STRING" id="429701.A0A2G9GK55"/>
<dbReference type="GO" id="GO:0010333">
    <property type="term" value="F:terpene synthase activity"/>
    <property type="evidence" value="ECO:0007669"/>
    <property type="project" value="InterPro"/>
</dbReference>
<dbReference type="Proteomes" id="UP000231279">
    <property type="component" value="Unassembled WGS sequence"/>
</dbReference>
<gene>
    <name evidence="5" type="ORF">CDL12_21810</name>
</gene>
<dbReference type="InterPro" id="IPR005630">
    <property type="entry name" value="Terpene_synthase_metal-bd"/>
</dbReference>
<keyword evidence="6" id="KW-1185">Reference proteome</keyword>
<keyword evidence="2" id="KW-0460">Magnesium</keyword>
<evidence type="ECO:0000313" key="5">
    <source>
        <dbReference type="EMBL" id="PIN05646.1"/>
    </source>
</evidence>
<dbReference type="EC" id="4.2.3.61" evidence="5"/>
<keyword evidence="1" id="KW-0479">Metal-binding</keyword>
<protein>
    <submittedName>
        <fullName evidence="5">5-epiaristolochene synthase</fullName>
        <ecNumber evidence="5">4.2.3.61</ecNumber>
    </submittedName>
</protein>
<dbReference type="Gene3D" id="1.10.600.10">
    <property type="entry name" value="Farnesyl Diphosphate Synthase"/>
    <property type="match status" value="1"/>
</dbReference>
<dbReference type="PANTHER" id="PTHR31225">
    <property type="entry name" value="OS04G0344100 PROTEIN-RELATED"/>
    <property type="match status" value="1"/>
</dbReference>